<proteinExistence type="inferred from homology"/>
<evidence type="ECO:0008006" key="11">
    <source>
        <dbReference type="Google" id="ProtNLM"/>
    </source>
</evidence>
<keyword evidence="5 8" id="KW-1133">Transmembrane helix</keyword>
<dbReference type="Proteomes" id="UP001412239">
    <property type="component" value="Unassembled WGS sequence"/>
</dbReference>
<comment type="subcellular location">
    <subcellularLocation>
        <location evidence="1">Endoplasmic reticulum membrane</location>
        <topology evidence="1">Multi-pass membrane protein</topology>
    </subcellularLocation>
</comment>
<dbReference type="EMBL" id="LN891029">
    <property type="protein sequence ID" value="CUS11163.1"/>
    <property type="molecule type" value="Genomic_DNA"/>
</dbReference>
<feature type="transmembrane region" description="Helical" evidence="8">
    <location>
        <begin position="302"/>
        <end position="320"/>
    </location>
</feature>
<organism evidence="9 10">
    <name type="scientific">Tuber aestivum</name>
    <name type="common">summer truffle</name>
    <dbReference type="NCBI Taxonomy" id="59557"/>
    <lineage>
        <taxon>Eukaryota</taxon>
        <taxon>Fungi</taxon>
        <taxon>Dikarya</taxon>
        <taxon>Ascomycota</taxon>
        <taxon>Pezizomycotina</taxon>
        <taxon>Pezizomycetes</taxon>
        <taxon>Pezizales</taxon>
        <taxon>Tuberaceae</taxon>
        <taxon>Tuber</taxon>
    </lineage>
</organism>
<evidence type="ECO:0000256" key="7">
    <source>
        <dbReference type="SAM" id="MobiDB-lite"/>
    </source>
</evidence>
<sequence>MSTSSGLPLPRPIPRRPQTIEMVSPSPSPNATPSPLLPSSDNLASPADGLSPAESRPPKRTKSAIALTSSTLFGIYSLSDDASKDAEPSTPLLSHNSSVIDMADFALNKGTLSHVPVGHTRKEPVPWYMVAMRGVALFAFGVAYGAVVTDLHNSKKFSPATVDIDRYNPRYLVQWGLAGVVLGSLLPWLDGEDMGDGRTGAKIDWDPAVRSIGAFVGIAYAIRKLPWQSTLQVSVSLSLVNPFLWYLIDRTRVGFWLSAAVGVAGTAFLLQTNPEMIQAPETISFPDESKIAGSVSVESFGVTVWIASVLFCSCVCFGNIGRRFASMERRG</sequence>
<evidence type="ECO:0000313" key="9">
    <source>
        <dbReference type="EMBL" id="CUS11163.1"/>
    </source>
</evidence>
<dbReference type="InterPro" id="IPR025929">
    <property type="entry name" value="INSIG_fam"/>
</dbReference>
<evidence type="ECO:0000313" key="10">
    <source>
        <dbReference type="Proteomes" id="UP001412239"/>
    </source>
</evidence>
<dbReference type="GO" id="GO:0005789">
    <property type="term" value="C:endoplasmic reticulum membrane"/>
    <property type="evidence" value="ECO:0007669"/>
    <property type="project" value="UniProtKB-SubCell"/>
</dbReference>
<protein>
    <recommendedName>
        <fullName evidence="11">INSIG domain-containing protein</fullName>
    </recommendedName>
</protein>
<evidence type="ECO:0000256" key="3">
    <source>
        <dbReference type="ARBA" id="ARBA00022692"/>
    </source>
</evidence>
<dbReference type="Pfam" id="PF07281">
    <property type="entry name" value="INSIG"/>
    <property type="match status" value="1"/>
</dbReference>
<reference evidence="9" key="1">
    <citation type="submission" date="2015-10" db="EMBL/GenBank/DDBJ databases">
        <authorList>
            <person name="Regsiter A."/>
            <person name="william w."/>
        </authorList>
    </citation>
    <scope>NUCLEOTIDE SEQUENCE</scope>
    <source>
        <strain evidence="9">Montdore</strain>
    </source>
</reference>
<dbReference type="AlphaFoldDB" id="A0A292PXE2"/>
<evidence type="ECO:0000256" key="8">
    <source>
        <dbReference type="SAM" id="Phobius"/>
    </source>
</evidence>
<comment type="similarity">
    <text evidence="2">Belongs to the INSIG family.</text>
</comment>
<evidence type="ECO:0000256" key="4">
    <source>
        <dbReference type="ARBA" id="ARBA00022824"/>
    </source>
</evidence>
<evidence type="ECO:0000256" key="1">
    <source>
        <dbReference type="ARBA" id="ARBA00004477"/>
    </source>
</evidence>
<dbReference type="PANTHER" id="PTHR15301:SF3">
    <property type="entry name" value="PROTEIN NSG1-RELATED"/>
    <property type="match status" value="1"/>
</dbReference>
<evidence type="ECO:0000256" key="6">
    <source>
        <dbReference type="ARBA" id="ARBA00023136"/>
    </source>
</evidence>
<keyword evidence="4" id="KW-0256">Endoplasmic reticulum</keyword>
<keyword evidence="6 8" id="KW-0472">Membrane</keyword>
<evidence type="ECO:0000256" key="2">
    <source>
        <dbReference type="ARBA" id="ARBA00007475"/>
    </source>
</evidence>
<feature type="transmembrane region" description="Helical" evidence="8">
    <location>
        <begin position="253"/>
        <end position="270"/>
    </location>
</feature>
<keyword evidence="10" id="KW-1185">Reference proteome</keyword>
<name>A0A292PXE2_9PEZI</name>
<gene>
    <name evidence="9" type="ORF">GSTUAT00004762001</name>
</gene>
<feature type="compositionally biased region" description="Pro residues" evidence="7">
    <location>
        <begin position="26"/>
        <end position="36"/>
    </location>
</feature>
<evidence type="ECO:0000256" key="5">
    <source>
        <dbReference type="ARBA" id="ARBA00022989"/>
    </source>
</evidence>
<feature type="region of interest" description="Disordered" evidence="7">
    <location>
        <begin position="1"/>
        <end position="62"/>
    </location>
</feature>
<dbReference type="GO" id="GO:0016126">
    <property type="term" value="P:sterol biosynthetic process"/>
    <property type="evidence" value="ECO:0007669"/>
    <property type="project" value="TreeGrafter"/>
</dbReference>
<dbReference type="PANTHER" id="PTHR15301">
    <property type="entry name" value="INSULIN-INDUCED GENE 1"/>
    <property type="match status" value="1"/>
</dbReference>
<keyword evidence="3 8" id="KW-0812">Transmembrane</keyword>
<feature type="transmembrane region" description="Helical" evidence="8">
    <location>
        <begin position="127"/>
        <end position="151"/>
    </location>
</feature>
<accession>A0A292PXE2</accession>